<dbReference type="InterPro" id="IPR004333">
    <property type="entry name" value="SBP_dom"/>
</dbReference>
<evidence type="ECO:0000313" key="5">
    <source>
        <dbReference type="EMBL" id="JAC81344.1"/>
    </source>
</evidence>
<dbReference type="InterPro" id="IPR036893">
    <property type="entry name" value="SBP_sf"/>
</dbReference>
<dbReference type="AlphaFoldDB" id="A0A061SE51"/>
<organism evidence="5">
    <name type="scientific">Tetraselmis sp. GSL018</name>
    <dbReference type="NCBI Taxonomy" id="582737"/>
    <lineage>
        <taxon>Eukaryota</taxon>
        <taxon>Viridiplantae</taxon>
        <taxon>Chlorophyta</taxon>
        <taxon>core chlorophytes</taxon>
        <taxon>Chlorodendrophyceae</taxon>
        <taxon>Chlorodendrales</taxon>
        <taxon>Chlorodendraceae</taxon>
        <taxon>Tetraselmis</taxon>
    </lineage>
</organism>
<dbReference type="GO" id="GO:0005634">
    <property type="term" value="C:nucleus"/>
    <property type="evidence" value="ECO:0007669"/>
    <property type="project" value="InterPro"/>
</dbReference>
<dbReference type="SUPFAM" id="SSF103612">
    <property type="entry name" value="SBT domain"/>
    <property type="match status" value="1"/>
</dbReference>
<evidence type="ECO:0000259" key="3">
    <source>
        <dbReference type="PROSITE" id="PS51141"/>
    </source>
</evidence>
<dbReference type="EMBL" id="GBEZ01003822">
    <property type="protein sequence ID" value="JAC81344.1"/>
    <property type="molecule type" value="Transcribed_RNA"/>
</dbReference>
<evidence type="ECO:0000313" key="4">
    <source>
        <dbReference type="EMBL" id="JAC76495.1"/>
    </source>
</evidence>
<feature type="transmembrane region" description="Helical" evidence="2">
    <location>
        <begin position="691"/>
        <end position="709"/>
    </location>
</feature>
<dbReference type="Gene3D" id="4.10.1100.10">
    <property type="entry name" value="Transcription factor, SBP-box domain"/>
    <property type="match status" value="1"/>
</dbReference>
<gene>
    <name evidence="4" type="ORF">TSPGSL018_20003</name>
    <name evidence="5" type="ORF">TSPGSL018_8159</name>
</gene>
<dbReference type="PROSITE" id="PS51141">
    <property type="entry name" value="ZF_SBP"/>
    <property type="match status" value="1"/>
</dbReference>
<dbReference type="EMBL" id="GBEZ01009073">
    <property type="protein sequence ID" value="JAC76495.1"/>
    <property type="molecule type" value="Transcribed_RNA"/>
</dbReference>
<protein>
    <submittedName>
        <fullName evidence="5">Squamosa promoter-binding-like protein 9</fullName>
    </submittedName>
</protein>
<feature type="region of interest" description="Disordered" evidence="1">
    <location>
        <begin position="184"/>
        <end position="238"/>
    </location>
</feature>
<evidence type="ECO:0000256" key="1">
    <source>
        <dbReference type="SAM" id="MobiDB-lite"/>
    </source>
</evidence>
<feature type="transmembrane region" description="Helical" evidence="2">
    <location>
        <begin position="767"/>
        <end position="786"/>
    </location>
</feature>
<keyword evidence="2" id="KW-0812">Transmembrane</keyword>
<feature type="transmembrane region" description="Helical" evidence="2">
    <location>
        <begin position="792"/>
        <end position="813"/>
    </location>
</feature>
<accession>A0A061SE51</accession>
<reference evidence="5" key="1">
    <citation type="submission" date="2014-05" db="EMBL/GenBank/DDBJ databases">
        <title>The transcriptome of the halophilic microalga Tetraselmis sp. GSL018 isolated from the Great Salt Lake, Utah.</title>
        <authorList>
            <person name="Jinkerson R.E."/>
            <person name="D'Adamo S."/>
            <person name="Posewitz M.C."/>
        </authorList>
    </citation>
    <scope>NUCLEOTIDE SEQUENCE</scope>
    <source>
        <strain evidence="5">GSL018</strain>
    </source>
</reference>
<feature type="transmembrane region" description="Helical" evidence="2">
    <location>
        <begin position="923"/>
        <end position="943"/>
    </location>
</feature>
<feature type="domain" description="SBP-type" evidence="3">
    <location>
        <begin position="93"/>
        <end position="171"/>
    </location>
</feature>
<sequence>MEALQNSAKHILRSGCGLFVHAAEENVSQMPPAKAGSGAAKGESKSWRSCEWLWDSRNMVATRTATGQAEALGSVSNGRKRRYSHISGAEGDSDACQVPTCSSRLTREGDRSVQLRTCHFHRNASAVLSELGVEMRFCFRCLKFHELTHFIGDGHQCKHSMQRKGIRHRREALQKRIELQIQFNQKSGPSPCAPSPSCVGQTPEDGMPTEVVEERQQETSGTMGHADGESSHVSGMESRREAGALALETGGQACFACDPPTGPVQFGLCPFDWRLQQQAVQQDSSSFRMVMKIMDATPGDLPHNLRMELMEMMQSMPSEIQSEICPGCVLLSMECQLSSRKDVAAAKSAFLRSLQEVMEGKRRGLAMWKGHDIDIQLPGAAVQVRGGEITAAVEEPCAPTIQAVQPAAGWASTVSLLVWEAGHEDFAVLCRINGSCFELDVCDVEEQADGSLRVDARLPPMEVGAARLELMQQRGGFTLLSNAETVLVSHRQEMVDEICGSPMGPGAASAGFFSAAAKDIGSVMEPTVGESPPQDCFARAVAVSARFGWDRTLNHLLETAEACGVLPSVLEEADRTCGGLLKTAVYSRSLSVLITVLAALDETRGLVAADVAPAMREADELGLGQMAAVLAAGCITGQDEGPWEPDAAAGPRPRPEGAQAAGFWGPASPYLTNPLFQLGLCALELSLLTSAGWPLGLTVATAVVLLLLFHAAVPLLDYYYAAALAELGAAAAPHGATVSGDLRFSQQSVQSEFDAYVLDGYSRPSSLTSFALTASFGICYNVLALWRERSLAAWGILAPIVAVTAAMVIAKAAAVRSRRRGLAEWVNCVADFSWILLSGVQSLQAMVTGGEDHCLLGALLHSGQLKYMMQGIGFHLFDAVIKVAATPSPVQHMFLAKGLHCLAFGLVHLVWHHNIERSGHARHAYWVQNLLIVATQCLVYFFLRVRKECSLMIAFLSQRRAHHKH</sequence>
<proteinExistence type="predicted"/>
<evidence type="ECO:0000256" key="2">
    <source>
        <dbReference type="SAM" id="Phobius"/>
    </source>
</evidence>
<keyword evidence="2" id="KW-0472">Membrane</keyword>
<dbReference type="Pfam" id="PF03110">
    <property type="entry name" value="SBP"/>
    <property type="match status" value="1"/>
</dbReference>
<feature type="compositionally biased region" description="Low complexity" evidence="1">
    <location>
        <begin position="187"/>
        <end position="198"/>
    </location>
</feature>
<dbReference type="GO" id="GO:0003677">
    <property type="term" value="F:DNA binding"/>
    <property type="evidence" value="ECO:0007669"/>
    <property type="project" value="InterPro"/>
</dbReference>
<keyword evidence="2" id="KW-1133">Transmembrane helix</keyword>
<name>A0A061SE51_9CHLO</name>
<feature type="transmembrane region" description="Helical" evidence="2">
    <location>
        <begin position="894"/>
        <end position="911"/>
    </location>
</feature>